<protein>
    <submittedName>
        <fullName evidence="1">Uncharacterized protein</fullName>
    </submittedName>
</protein>
<accession>A0A086A969</accession>
<comment type="caution">
    <text evidence="1">The sequence shown here is derived from an EMBL/GenBank/DDBJ whole genome shotgun (WGS) entry which is preliminary data.</text>
</comment>
<organism evidence="1 2">
    <name type="scientific">Chryseobacterium piperi</name>
    <dbReference type="NCBI Taxonomy" id="558152"/>
    <lineage>
        <taxon>Bacteria</taxon>
        <taxon>Pseudomonadati</taxon>
        <taxon>Bacteroidota</taxon>
        <taxon>Flavobacteriia</taxon>
        <taxon>Flavobacteriales</taxon>
        <taxon>Weeksellaceae</taxon>
        <taxon>Chryseobacterium group</taxon>
        <taxon>Chryseobacterium</taxon>
    </lineage>
</organism>
<dbReference type="STRING" id="558152.IQ37_19235"/>
<reference evidence="1 2" key="1">
    <citation type="submission" date="2014-07" db="EMBL/GenBank/DDBJ databases">
        <title>Genome of Chryseobacterium piperi CTM.</title>
        <authorList>
            <person name="Pipes S.E."/>
            <person name="Stropko S.J."/>
            <person name="Newman J.D."/>
        </authorList>
    </citation>
    <scope>NUCLEOTIDE SEQUENCE [LARGE SCALE GENOMIC DNA]</scope>
    <source>
        <strain evidence="1 2">CTM</strain>
    </source>
</reference>
<sequence length="90" mass="10484">MISQKMSNHRERLKILVALSDKLWEDYIEEILSEEQYLQKMHLVKKEINNGFIGTVQDLEIFTSELGYLILNSPTKTLMSGSEKIIINKN</sequence>
<name>A0A086A969_9FLAO</name>
<proteinExistence type="predicted"/>
<gene>
    <name evidence="1" type="ORF">IQ37_19235</name>
</gene>
<dbReference type="eggNOG" id="ENOG502ZZT2">
    <property type="taxonomic scope" value="Bacteria"/>
</dbReference>
<evidence type="ECO:0000313" key="1">
    <source>
        <dbReference type="EMBL" id="KFF13233.1"/>
    </source>
</evidence>
<dbReference type="EMBL" id="JPRJ01000068">
    <property type="protein sequence ID" value="KFF13233.1"/>
    <property type="molecule type" value="Genomic_DNA"/>
</dbReference>
<dbReference type="Proteomes" id="UP000028709">
    <property type="component" value="Unassembled WGS sequence"/>
</dbReference>
<keyword evidence="2" id="KW-1185">Reference proteome</keyword>
<dbReference type="AlphaFoldDB" id="A0A086A969"/>
<evidence type="ECO:0000313" key="2">
    <source>
        <dbReference type="Proteomes" id="UP000028709"/>
    </source>
</evidence>